<dbReference type="RefSeq" id="WP_095334517.1">
    <property type="nucleotide sequence ID" value="NZ_NQNY01000002.1"/>
</dbReference>
<name>A0A269TJL4_9BACT</name>
<gene>
    <name evidence="2" type="ORF">CJJ23_00925</name>
</gene>
<dbReference type="EMBL" id="NQNY01000002">
    <property type="protein sequence ID" value="PAK21683.1"/>
    <property type="molecule type" value="Genomic_DNA"/>
</dbReference>
<proteinExistence type="predicted"/>
<evidence type="ECO:0000313" key="3">
    <source>
        <dbReference type="Proteomes" id="UP000216943"/>
    </source>
</evidence>
<keyword evidence="1" id="KW-0175">Coiled coil</keyword>
<evidence type="ECO:0000256" key="1">
    <source>
        <dbReference type="SAM" id="Coils"/>
    </source>
</evidence>
<evidence type="ECO:0000313" key="2">
    <source>
        <dbReference type="EMBL" id="PAK21683.1"/>
    </source>
</evidence>
<feature type="coiled-coil region" evidence="1">
    <location>
        <begin position="125"/>
        <end position="163"/>
    </location>
</feature>
<dbReference type="AlphaFoldDB" id="A0A269TJL4"/>
<organism evidence="2 3">
    <name type="scientific">Mycoplasmopsis agassizii</name>
    <dbReference type="NCBI Taxonomy" id="33922"/>
    <lineage>
        <taxon>Bacteria</taxon>
        <taxon>Bacillati</taxon>
        <taxon>Mycoplasmatota</taxon>
        <taxon>Mycoplasmoidales</taxon>
        <taxon>Metamycoplasmataceae</taxon>
        <taxon>Mycoplasmopsis</taxon>
    </lineage>
</organism>
<accession>A0A269TJL4</accession>
<reference evidence="3" key="1">
    <citation type="submission" date="2017-08" db="EMBL/GenBank/DDBJ databases">
        <authorList>
            <person name="Alvarez-Ponce D."/>
            <person name="Weitzman C.L."/>
            <person name="Tillett R.L."/>
            <person name="Sandmeier F.C."/>
            <person name="Tracy C.R."/>
        </authorList>
    </citation>
    <scope>NUCLEOTIDE SEQUENCE [LARGE SCALE GENOMIC DNA]</scope>
    <source>
        <strain evidence="3">723</strain>
    </source>
</reference>
<sequence>MSKEIKNIDFTTNEEDFKVVFNEQVYEKDYLVLDAKMVKKMIEHFLDFKHNNSINTDAKKQTINDIINLLKTPKLGLSDNNSTANNSHENCSHNHPNLEVLLKAFELEKEQIINTGIERGIGNFKREHEKNLFKLQQEYNQYKTMSEARLKQREAELEQANNLASLEFEKKLRKEKESLSDKFWIKKKHEDK</sequence>
<protein>
    <submittedName>
        <fullName evidence="2">Uncharacterized protein</fullName>
    </submittedName>
</protein>
<dbReference type="OrthoDB" id="9895495at2"/>
<comment type="caution">
    <text evidence="2">The sequence shown here is derived from an EMBL/GenBank/DDBJ whole genome shotgun (WGS) entry which is preliminary data.</text>
</comment>
<dbReference type="Proteomes" id="UP000216943">
    <property type="component" value="Unassembled WGS sequence"/>
</dbReference>